<evidence type="ECO:0000256" key="5">
    <source>
        <dbReference type="ARBA" id="ARBA00023302"/>
    </source>
</evidence>
<evidence type="ECO:0008006" key="9">
    <source>
        <dbReference type="Google" id="ProtNLM"/>
    </source>
</evidence>
<dbReference type="PRINTS" id="PR01814">
    <property type="entry name" value="ANNEXINPLANT"/>
</dbReference>
<dbReference type="SUPFAM" id="SSF47874">
    <property type="entry name" value="Annexin"/>
    <property type="match status" value="1"/>
</dbReference>
<proteinExistence type="predicted"/>
<dbReference type="GO" id="GO:0005737">
    <property type="term" value="C:cytoplasm"/>
    <property type="evidence" value="ECO:0000318"/>
    <property type="project" value="GO_Central"/>
</dbReference>
<keyword evidence="8" id="KW-1185">Reference proteome</keyword>
<comment type="caution">
    <text evidence="7">The sequence shown here is derived from an EMBL/GenBank/DDBJ whole genome shotgun (WGS) entry which is preliminary data.</text>
</comment>
<organism evidence="7 8">
    <name type="scientific">Manihot esculenta</name>
    <name type="common">Cassava</name>
    <name type="synonym">Jatropha manihot</name>
    <dbReference type="NCBI Taxonomy" id="3983"/>
    <lineage>
        <taxon>Eukaryota</taxon>
        <taxon>Viridiplantae</taxon>
        <taxon>Streptophyta</taxon>
        <taxon>Embryophyta</taxon>
        <taxon>Tracheophyta</taxon>
        <taxon>Spermatophyta</taxon>
        <taxon>Magnoliopsida</taxon>
        <taxon>eudicotyledons</taxon>
        <taxon>Gunneridae</taxon>
        <taxon>Pentapetalae</taxon>
        <taxon>rosids</taxon>
        <taxon>fabids</taxon>
        <taxon>Malpighiales</taxon>
        <taxon>Euphorbiaceae</taxon>
        <taxon>Crotonoideae</taxon>
        <taxon>Manihoteae</taxon>
        <taxon>Manihot</taxon>
    </lineage>
</organism>
<dbReference type="GO" id="GO:0001786">
    <property type="term" value="F:phosphatidylserine binding"/>
    <property type="evidence" value="ECO:0000318"/>
    <property type="project" value="GO_Central"/>
</dbReference>
<dbReference type="InterPro" id="IPR001464">
    <property type="entry name" value="Annexin"/>
</dbReference>
<evidence type="ECO:0000256" key="4">
    <source>
        <dbReference type="ARBA" id="ARBA00023216"/>
    </source>
</evidence>
<dbReference type="OrthoDB" id="37886at2759"/>
<feature type="binding site" evidence="6">
    <location>
        <position position="42"/>
    </location>
    <ligand>
        <name>Ca(2+)</name>
        <dbReference type="ChEBI" id="CHEBI:29108"/>
        <label>1</label>
    </ligand>
</feature>
<evidence type="ECO:0000256" key="6">
    <source>
        <dbReference type="PIRSR" id="PIRSR609118-1"/>
    </source>
</evidence>
<keyword evidence="2" id="KW-0677">Repeat</keyword>
<dbReference type="InterPro" id="IPR018502">
    <property type="entry name" value="Annexin_repeat"/>
</dbReference>
<dbReference type="PROSITE" id="PS51897">
    <property type="entry name" value="ANNEXIN_2"/>
    <property type="match status" value="3"/>
</dbReference>
<dbReference type="STRING" id="3983.A0A2C9VAU9"/>
<dbReference type="GO" id="GO:0009414">
    <property type="term" value="P:response to water deprivation"/>
    <property type="evidence" value="ECO:0000318"/>
    <property type="project" value="GO_Central"/>
</dbReference>
<dbReference type="GO" id="GO:0009651">
    <property type="term" value="P:response to salt stress"/>
    <property type="evidence" value="ECO:0000318"/>
    <property type="project" value="GO_Central"/>
</dbReference>
<keyword evidence="4" id="KW-0041">Annexin</keyword>
<dbReference type="SMART" id="SM00335">
    <property type="entry name" value="ANX"/>
    <property type="match status" value="4"/>
</dbReference>
<dbReference type="Gramene" id="Manes.09G138900.1.v8.1">
    <property type="protein sequence ID" value="Manes.09G138900.1.v8.1.CDS"/>
    <property type="gene ID" value="Manes.09G138900.v8.1"/>
</dbReference>
<dbReference type="GO" id="GO:0005886">
    <property type="term" value="C:plasma membrane"/>
    <property type="evidence" value="ECO:0000318"/>
    <property type="project" value="GO_Central"/>
</dbReference>
<dbReference type="PRINTS" id="PR00196">
    <property type="entry name" value="ANNEXIN"/>
</dbReference>
<protein>
    <recommendedName>
        <fullName evidence="9">Annexin</fullName>
    </recommendedName>
</protein>
<sequence length="345" mass="38981">MGSSWCALETQNLHSSAMGTKILTSSSQGFEIECKEIHDSWGRVNQLVRSLATRSKLERQQIRETYKAMYGEDITSFLERMCISAGHRKEAKIGSKVFAALSLWMIHPHERDAIVAMEALEQGDTNYRALVEIFVGRKSSHIMLTKQAYLARFRRQLDQDIINLEPPNPYQKILVALSASHKAHQADVSQHIAKCDAKRLHEAGEGSSGANEEAVMLEILSKRSIPQMKLTFSSYKHIYGDEYTAKLKKENSCEFEDSLKTVITCMCNPPKYYAKALYASIRGTTTDRGALARVMMSRAEIDMDEIQDFFKKKFGMELRDAICEAIPSGDYRDFLVALATKRIAS</sequence>
<dbReference type="GO" id="GO:0005509">
    <property type="term" value="F:calcium ion binding"/>
    <property type="evidence" value="ECO:0007669"/>
    <property type="project" value="InterPro"/>
</dbReference>
<evidence type="ECO:0000256" key="2">
    <source>
        <dbReference type="ARBA" id="ARBA00022737"/>
    </source>
</evidence>
<dbReference type="InterPro" id="IPR037104">
    <property type="entry name" value="Annexin_sf"/>
</dbReference>
<dbReference type="GO" id="GO:0009409">
    <property type="term" value="P:response to cold"/>
    <property type="evidence" value="ECO:0000318"/>
    <property type="project" value="GO_Central"/>
</dbReference>
<dbReference type="PANTHER" id="PTHR10502">
    <property type="entry name" value="ANNEXIN"/>
    <property type="match status" value="1"/>
</dbReference>
<reference evidence="8" key="1">
    <citation type="journal article" date="2016" name="Nat. Biotechnol.">
        <title>Sequencing wild and cultivated cassava and related species reveals extensive interspecific hybridization and genetic diversity.</title>
        <authorList>
            <person name="Bredeson J.V."/>
            <person name="Lyons J.B."/>
            <person name="Prochnik S.E."/>
            <person name="Wu G.A."/>
            <person name="Ha C.M."/>
            <person name="Edsinger-Gonzales E."/>
            <person name="Grimwood J."/>
            <person name="Schmutz J."/>
            <person name="Rabbi I.Y."/>
            <person name="Egesi C."/>
            <person name="Nauluvula P."/>
            <person name="Lebot V."/>
            <person name="Ndunguru J."/>
            <person name="Mkamilo G."/>
            <person name="Bart R.S."/>
            <person name="Setter T.L."/>
            <person name="Gleadow R.M."/>
            <person name="Kulakow P."/>
            <person name="Ferguson M.E."/>
            <person name="Rounsley S."/>
            <person name="Rokhsar D.S."/>
        </authorList>
    </citation>
    <scope>NUCLEOTIDE SEQUENCE [LARGE SCALE GENOMIC DNA]</scope>
    <source>
        <strain evidence="8">cv. AM560-2</strain>
    </source>
</reference>
<dbReference type="InterPro" id="IPR009118">
    <property type="entry name" value="AnnexinD_plant"/>
</dbReference>
<evidence type="ECO:0000313" key="8">
    <source>
        <dbReference type="Proteomes" id="UP000091857"/>
    </source>
</evidence>
<keyword evidence="5" id="KW-0111">Calcium/phospholipid-binding</keyword>
<evidence type="ECO:0000313" key="7">
    <source>
        <dbReference type="EMBL" id="OAY41908.1"/>
    </source>
</evidence>
<evidence type="ECO:0000256" key="3">
    <source>
        <dbReference type="ARBA" id="ARBA00022837"/>
    </source>
</evidence>
<name>A0A2C9VAU9_MANES</name>
<dbReference type="Proteomes" id="UP000091857">
    <property type="component" value="Chromosome 9"/>
</dbReference>
<evidence type="ECO:0000256" key="1">
    <source>
        <dbReference type="ARBA" id="ARBA00022723"/>
    </source>
</evidence>
<keyword evidence="3 6" id="KW-0106">Calcium</keyword>
<dbReference type="GO" id="GO:0009408">
    <property type="term" value="P:response to heat"/>
    <property type="evidence" value="ECO:0000318"/>
    <property type="project" value="GO_Central"/>
</dbReference>
<dbReference type="Pfam" id="PF00191">
    <property type="entry name" value="Annexin"/>
    <property type="match status" value="3"/>
</dbReference>
<dbReference type="EMBL" id="CM004395">
    <property type="protein sequence ID" value="OAY41908.1"/>
    <property type="molecule type" value="Genomic_DNA"/>
</dbReference>
<keyword evidence="1 6" id="KW-0479">Metal-binding</keyword>
<dbReference type="AlphaFoldDB" id="A0A2C9VAU9"/>
<dbReference type="FunFam" id="1.10.220.10:FF:000001">
    <property type="entry name" value="Annexin"/>
    <property type="match status" value="1"/>
</dbReference>
<gene>
    <name evidence="7" type="ORF">MANES_09G138900v8</name>
</gene>
<feature type="binding site" evidence="6">
    <location>
        <position position="281"/>
    </location>
    <ligand>
        <name>Ca(2+)</name>
        <dbReference type="ChEBI" id="CHEBI:29108"/>
        <label>1</label>
    </ligand>
</feature>
<dbReference type="Gene3D" id="1.10.220.10">
    <property type="entry name" value="Annexin"/>
    <property type="match status" value="4"/>
</dbReference>
<dbReference type="GO" id="GO:0005544">
    <property type="term" value="F:calcium-dependent phospholipid binding"/>
    <property type="evidence" value="ECO:0000318"/>
    <property type="project" value="GO_Central"/>
</dbReference>
<accession>A0A2C9VAU9</accession>
<dbReference type="PANTHER" id="PTHR10502:SF190">
    <property type="entry name" value="OS09G0453300 PROTEIN"/>
    <property type="match status" value="1"/>
</dbReference>